<keyword evidence="2" id="KW-1185">Reference proteome</keyword>
<evidence type="ECO:0000313" key="2">
    <source>
        <dbReference type="Proteomes" id="UP001610563"/>
    </source>
</evidence>
<gene>
    <name evidence="1" type="ORF">BJX66DRAFT_90274</name>
</gene>
<name>A0ABR4FLW2_9EURO</name>
<dbReference type="Proteomes" id="UP001610563">
    <property type="component" value="Unassembled WGS sequence"/>
</dbReference>
<protein>
    <submittedName>
        <fullName evidence="1">Uncharacterized protein</fullName>
    </submittedName>
</protein>
<proteinExistence type="predicted"/>
<dbReference type="EMBL" id="JBFTWV010000187">
    <property type="protein sequence ID" value="KAL2784253.1"/>
    <property type="molecule type" value="Genomic_DNA"/>
</dbReference>
<reference evidence="1 2" key="1">
    <citation type="submission" date="2024-07" db="EMBL/GenBank/DDBJ databases">
        <title>Section-level genome sequencing and comparative genomics of Aspergillus sections Usti and Cavernicolus.</title>
        <authorList>
            <consortium name="Lawrence Berkeley National Laboratory"/>
            <person name="Nybo J.L."/>
            <person name="Vesth T.C."/>
            <person name="Theobald S."/>
            <person name="Frisvad J.C."/>
            <person name="Larsen T.O."/>
            <person name="Kjaerboelling I."/>
            <person name="Rothschild-Mancinelli K."/>
            <person name="Lyhne E.K."/>
            <person name="Kogle M.E."/>
            <person name="Barry K."/>
            <person name="Clum A."/>
            <person name="Na H."/>
            <person name="Ledsgaard L."/>
            <person name="Lin J."/>
            <person name="Lipzen A."/>
            <person name="Kuo A."/>
            <person name="Riley R."/>
            <person name="Mondo S."/>
            <person name="Labutti K."/>
            <person name="Haridas S."/>
            <person name="Pangalinan J."/>
            <person name="Salamov A.A."/>
            <person name="Simmons B.A."/>
            <person name="Magnuson J.K."/>
            <person name="Chen J."/>
            <person name="Drula E."/>
            <person name="Henrissat B."/>
            <person name="Wiebenga A."/>
            <person name="Lubbers R.J."/>
            <person name="Gomes A.C."/>
            <person name="Makela M.R."/>
            <person name="Stajich J."/>
            <person name="Grigoriev I.V."/>
            <person name="Mortensen U.H."/>
            <person name="De Vries R.P."/>
            <person name="Baker S.E."/>
            <person name="Andersen M.R."/>
        </authorList>
    </citation>
    <scope>NUCLEOTIDE SEQUENCE [LARGE SCALE GENOMIC DNA]</scope>
    <source>
        <strain evidence="1 2">CBS 209.92</strain>
    </source>
</reference>
<comment type="caution">
    <text evidence="1">The sequence shown here is derived from an EMBL/GenBank/DDBJ whole genome shotgun (WGS) entry which is preliminary data.</text>
</comment>
<accession>A0ABR4FLW2</accession>
<organism evidence="1 2">
    <name type="scientific">Aspergillus keveii</name>
    <dbReference type="NCBI Taxonomy" id="714993"/>
    <lineage>
        <taxon>Eukaryota</taxon>
        <taxon>Fungi</taxon>
        <taxon>Dikarya</taxon>
        <taxon>Ascomycota</taxon>
        <taxon>Pezizomycotina</taxon>
        <taxon>Eurotiomycetes</taxon>
        <taxon>Eurotiomycetidae</taxon>
        <taxon>Eurotiales</taxon>
        <taxon>Aspergillaceae</taxon>
        <taxon>Aspergillus</taxon>
        <taxon>Aspergillus subgen. Nidulantes</taxon>
    </lineage>
</organism>
<sequence>MTFSRATQTRRTMKDTWAMQQSQPHTTTAKLLFLVVPKVFRNALMWHTMQNGELEILPFLAHLRDQVTNAPSDQKLHDQLLGLCRNIVASYGTQTKLRVADFRSTYSYNHWDKTKIAEPKLRDTVAQIAFSHREWDLFKSAVTEATTVFGAKFGRPYTTTVF</sequence>
<evidence type="ECO:0000313" key="1">
    <source>
        <dbReference type="EMBL" id="KAL2784253.1"/>
    </source>
</evidence>